<feature type="binding site" evidence="4">
    <location>
        <position position="190"/>
    </location>
    <ligand>
        <name>NAD(+)</name>
        <dbReference type="ChEBI" id="CHEBI:57540"/>
    </ligand>
</feature>
<comment type="catalytic activity">
    <reaction evidence="4">
        <text>N(6)-acetyl-L-lysyl-[protein] + NAD(+) + H2O = 2''-O-acetyl-ADP-D-ribose + nicotinamide + L-lysyl-[protein]</text>
        <dbReference type="Rhea" id="RHEA:43636"/>
        <dbReference type="Rhea" id="RHEA-COMP:9752"/>
        <dbReference type="Rhea" id="RHEA-COMP:10731"/>
        <dbReference type="ChEBI" id="CHEBI:15377"/>
        <dbReference type="ChEBI" id="CHEBI:17154"/>
        <dbReference type="ChEBI" id="CHEBI:29969"/>
        <dbReference type="ChEBI" id="CHEBI:57540"/>
        <dbReference type="ChEBI" id="CHEBI:61930"/>
        <dbReference type="ChEBI" id="CHEBI:83767"/>
        <dbReference type="EC" id="2.3.1.286"/>
    </reaction>
</comment>
<feature type="binding site" evidence="4">
    <location>
        <position position="104"/>
    </location>
    <ligand>
        <name>nicotinamide</name>
        <dbReference type="ChEBI" id="CHEBI:17154"/>
    </ligand>
</feature>
<feature type="binding site" evidence="4">
    <location>
        <position position="31"/>
    </location>
    <ligand>
        <name>nicotinamide</name>
        <dbReference type="ChEBI" id="CHEBI:17154"/>
    </ligand>
</feature>
<keyword evidence="4 5" id="KW-0862">Zinc</keyword>
<protein>
    <recommendedName>
        <fullName evidence="4">NAD-dependent protein deacetylase</fullName>
        <ecNumber evidence="4">2.3.1.286</ecNumber>
    </recommendedName>
    <alternativeName>
        <fullName evidence="4">Regulatory protein SIR2 homolog</fullName>
    </alternativeName>
</protein>
<reference evidence="8" key="1">
    <citation type="journal article" date="2019" name="Int. J. Syst. Evol. Microbiol.">
        <title>The Global Catalogue of Microorganisms (GCM) 10K type strain sequencing project: providing services to taxonomists for standard genome sequencing and annotation.</title>
        <authorList>
            <consortium name="The Broad Institute Genomics Platform"/>
            <consortium name="The Broad Institute Genome Sequencing Center for Infectious Disease"/>
            <person name="Wu L."/>
            <person name="Ma J."/>
        </authorList>
    </citation>
    <scope>NUCLEOTIDE SEQUENCE [LARGE SCALE GENOMIC DNA]</scope>
    <source>
        <strain evidence="8">CAIM 431</strain>
    </source>
</reference>
<feature type="binding site" evidence="4">
    <location>
        <position position="20"/>
    </location>
    <ligand>
        <name>NAD(+)</name>
        <dbReference type="ChEBI" id="CHEBI:57540"/>
    </ligand>
</feature>
<dbReference type="InterPro" id="IPR050134">
    <property type="entry name" value="NAD-dep_sirtuin_deacylases"/>
</dbReference>
<feature type="binding site" evidence="4 5">
    <location>
        <position position="130"/>
    </location>
    <ligand>
        <name>Zn(2+)</name>
        <dbReference type="ChEBI" id="CHEBI:29105"/>
    </ligand>
</feature>
<keyword evidence="7" id="KW-0012">Acyltransferase</keyword>
<feature type="binding site" evidence="4">
    <location>
        <position position="103"/>
    </location>
    <ligand>
        <name>NAD(+)</name>
        <dbReference type="ChEBI" id="CHEBI:57540"/>
    </ligand>
</feature>
<evidence type="ECO:0000256" key="5">
    <source>
        <dbReference type="PROSITE-ProRule" id="PRU00236"/>
    </source>
</evidence>
<comment type="similarity">
    <text evidence="4">Belongs to the sirtuin family. Class U subfamily.</text>
</comment>
<feature type="binding site" evidence="4 5">
    <location>
        <position position="151"/>
    </location>
    <ligand>
        <name>Zn(2+)</name>
        <dbReference type="ChEBI" id="CHEBI:29105"/>
    </ligand>
</feature>
<dbReference type="InterPro" id="IPR028628">
    <property type="entry name" value="Sirtuin_class_U"/>
</dbReference>
<comment type="caution">
    <text evidence="7">The sequence shown here is derived from an EMBL/GenBank/DDBJ whole genome shotgun (WGS) entry which is preliminary data.</text>
</comment>
<gene>
    <name evidence="4" type="primary">cobB</name>
    <name evidence="7" type="ORF">ACFSCS_09165</name>
</gene>
<dbReference type="RefSeq" id="WP_343874636.1">
    <property type="nucleotide sequence ID" value="NZ_BAAAIX010000027.1"/>
</dbReference>
<sequence>MDSLAELLVRSHRIVFFGGAGVSTESGIPDFRSSAGLYARTSDDGLPPEYLLSHDCLVEDPEAFFDFHRSALLHPEARPNRGHRALARLEAAGRLSAVVTQNIDGLHQQAGSRVVHEVHGSARRNRCLGCGEDYDMAWMLATRGVPACERCGAMVRPEVVLYGEGLDQQVMDAAIEAIIGSDLLLVGGTSLNVYPAAGLVRFATGTLAVVNREATGYDQMADLVVHDQLGTVLGEAVDALLGPEPVEDPPA</sequence>
<dbReference type="CDD" id="cd01407">
    <property type="entry name" value="SIR2-fam"/>
    <property type="match status" value="1"/>
</dbReference>
<evidence type="ECO:0000313" key="7">
    <source>
        <dbReference type="EMBL" id="MFD1890347.1"/>
    </source>
</evidence>
<dbReference type="EC" id="2.3.1.286" evidence="4"/>
<feature type="binding site" evidence="4">
    <location>
        <position position="119"/>
    </location>
    <ligand>
        <name>NAD(+)</name>
        <dbReference type="ChEBI" id="CHEBI:57540"/>
    </ligand>
</feature>
<feature type="binding site" evidence="4">
    <location>
        <position position="211"/>
    </location>
    <ligand>
        <name>NAD(+)</name>
        <dbReference type="ChEBI" id="CHEBI:57540"/>
    </ligand>
</feature>
<dbReference type="PANTHER" id="PTHR11085">
    <property type="entry name" value="NAD-DEPENDENT PROTEIN DEACYLASE SIRTUIN-5, MITOCHONDRIAL-RELATED"/>
    <property type="match status" value="1"/>
</dbReference>
<dbReference type="Gene3D" id="3.30.1600.10">
    <property type="entry name" value="SIR2/SIRT2 'Small Domain"/>
    <property type="match status" value="1"/>
</dbReference>
<feature type="binding site" evidence="4">
    <location>
        <position position="189"/>
    </location>
    <ligand>
        <name>NAD(+)</name>
        <dbReference type="ChEBI" id="CHEBI:57540"/>
    </ligand>
</feature>
<dbReference type="InterPro" id="IPR026591">
    <property type="entry name" value="Sirtuin_cat_small_dom_sf"/>
</dbReference>
<dbReference type="NCBIfam" id="NF001752">
    <property type="entry name" value="PRK00481.1-1"/>
    <property type="match status" value="1"/>
</dbReference>
<feature type="binding site" evidence="4">
    <location>
        <position position="104"/>
    </location>
    <ligand>
        <name>NAD(+)</name>
        <dbReference type="ChEBI" id="CHEBI:57540"/>
    </ligand>
</feature>
<dbReference type="PANTHER" id="PTHR11085:SF4">
    <property type="entry name" value="NAD-DEPENDENT PROTEIN DEACYLASE"/>
    <property type="match status" value="1"/>
</dbReference>
<dbReference type="EMBL" id="JBHUFZ010000019">
    <property type="protein sequence ID" value="MFD1890347.1"/>
    <property type="molecule type" value="Genomic_DNA"/>
</dbReference>
<evidence type="ECO:0000256" key="4">
    <source>
        <dbReference type="HAMAP-Rule" id="MF_01968"/>
    </source>
</evidence>
<feature type="binding site" evidence="4">
    <location>
        <position position="31"/>
    </location>
    <ligand>
        <name>NAD(+)</name>
        <dbReference type="ChEBI" id="CHEBI:57540"/>
    </ligand>
</feature>
<feature type="binding site" evidence="4">
    <location>
        <position position="103"/>
    </location>
    <ligand>
        <name>nicotinamide</name>
        <dbReference type="ChEBI" id="CHEBI:17154"/>
    </ligand>
</feature>
<dbReference type="PROSITE" id="PS50305">
    <property type="entry name" value="SIRTUIN"/>
    <property type="match status" value="1"/>
</dbReference>
<keyword evidence="8" id="KW-1185">Reference proteome</keyword>
<keyword evidence="3 4" id="KW-0520">NAD</keyword>
<comment type="cofactor">
    <cofactor evidence="4">
        <name>Zn(2+)</name>
        <dbReference type="ChEBI" id="CHEBI:29105"/>
    </cofactor>
    <text evidence="4">Binds 1 zinc ion per subunit.</text>
</comment>
<dbReference type="InterPro" id="IPR003000">
    <property type="entry name" value="Sirtuin"/>
</dbReference>
<evidence type="ECO:0000256" key="1">
    <source>
        <dbReference type="ARBA" id="ARBA00022490"/>
    </source>
</evidence>
<dbReference type="GO" id="GO:0034979">
    <property type="term" value="F:NAD-dependent protein lysine deacetylase activity"/>
    <property type="evidence" value="ECO:0007669"/>
    <property type="project" value="UniProtKB-EC"/>
</dbReference>
<feature type="binding site" evidence="4">
    <location>
        <position position="32"/>
    </location>
    <ligand>
        <name>NAD(+)</name>
        <dbReference type="ChEBI" id="CHEBI:57540"/>
    </ligand>
</feature>
<dbReference type="Gene3D" id="3.40.50.1220">
    <property type="entry name" value="TPP-binding domain"/>
    <property type="match status" value="1"/>
</dbReference>
<accession>A0ABW4RVJ4</accession>
<evidence type="ECO:0000256" key="2">
    <source>
        <dbReference type="ARBA" id="ARBA00022679"/>
    </source>
</evidence>
<name>A0ABW4RVJ4_9ACTN</name>
<dbReference type="Proteomes" id="UP001597326">
    <property type="component" value="Unassembled WGS sequence"/>
</dbReference>
<dbReference type="Pfam" id="PF02146">
    <property type="entry name" value="SIR2"/>
    <property type="match status" value="1"/>
</dbReference>
<feature type="binding site" evidence="4 5">
    <location>
        <position position="127"/>
    </location>
    <ligand>
        <name>Zn(2+)</name>
        <dbReference type="ChEBI" id="CHEBI:29105"/>
    </ligand>
</feature>
<dbReference type="HAMAP" id="MF_01968">
    <property type="entry name" value="Sirtuin_ClassU"/>
    <property type="match status" value="1"/>
</dbReference>
<proteinExistence type="inferred from homology"/>
<feature type="active site" description="Proton acceptor" evidence="4 5">
    <location>
        <position position="119"/>
    </location>
</feature>
<evidence type="ECO:0000313" key="8">
    <source>
        <dbReference type="Proteomes" id="UP001597326"/>
    </source>
</evidence>
<dbReference type="SUPFAM" id="SSF52467">
    <property type="entry name" value="DHS-like NAD/FAD-binding domain"/>
    <property type="match status" value="1"/>
</dbReference>
<feature type="binding site" evidence="4">
    <location>
        <position position="101"/>
    </location>
    <ligand>
        <name>NAD(+)</name>
        <dbReference type="ChEBI" id="CHEBI:57540"/>
    </ligand>
</feature>
<evidence type="ECO:0000256" key="3">
    <source>
        <dbReference type="ARBA" id="ARBA00023027"/>
    </source>
</evidence>
<feature type="binding site" evidence="4">
    <location>
        <position position="24"/>
    </location>
    <ligand>
        <name>NAD(+)</name>
        <dbReference type="ChEBI" id="CHEBI:57540"/>
    </ligand>
</feature>
<dbReference type="InterPro" id="IPR029035">
    <property type="entry name" value="DHS-like_NAD/FAD-binding_dom"/>
</dbReference>
<comment type="function">
    <text evidence="4">NAD-dependent protein deacetylase which modulates the activities of several enzymes which are inactive in their acetylated form.</text>
</comment>
<organism evidence="7 8">
    <name type="scientific">Luteococcus peritonei</name>
    <dbReference type="NCBI Taxonomy" id="88874"/>
    <lineage>
        <taxon>Bacteria</taxon>
        <taxon>Bacillati</taxon>
        <taxon>Actinomycetota</taxon>
        <taxon>Actinomycetes</taxon>
        <taxon>Propionibacteriales</taxon>
        <taxon>Propionibacteriaceae</taxon>
        <taxon>Luteococcus</taxon>
    </lineage>
</organism>
<comment type="subcellular location">
    <subcellularLocation>
        <location evidence="4">Cytoplasm</location>
    </subcellularLocation>
</comment>
<feature type="binding site" evidence="4 5">
    <location>
        <position position="148"/>
    </location>
    <ligand>
        <name>Zn(2+)</name>
        <dbReference type="ChEBI" id="CHEBI:29105"/>
    </ligand>
</feature>
<evidence type="ECO:0000259" key="6">
    <source>
        <dbReference type="PROSITE" id="PS50305"/>
    </source>
</evidence>
<comment type="caution">
    <text evidence="4">Lacks conserved residue(s) required for the propagation of feature annotation.</text>
</comment>
<keyword evidence="1 4" id="KW-0963">Cytoplasm</keyword>
<feature type="domain" description="Deacetylase sirtuin-type" evidence="6">
    <location>
        <begin position="1"/>
        <end position="251"/>
    </location>
</feature>
<dbReference type="InterPro" id="IPR026590">
    <property type="entry name" value="Ssirtuin_cat_dom"/>
</dbReference>
<keyword evidence="4 5" id="KW-0479">Metal-binding</keyword>
<keyword evidence="2 4" id="KW-0808">Transferase</keyword>